<evidence type="ECO:0000256" key="7">
    <source>
        <dbReference type="ARBA" id="ARBA00023136"/>
    </source>
</evidence>
<dbReference type="OrthoDB" id="9784366at2"/>
<evidence type="ECO:0000313" key="11">
    <source>
        <dbReference type="Proteomes" id="UP000295621"/>
    </source>
</evidence>
<evidence type="ECO:0000256" key="8">
    <source>
        <dbReference type="SAM" id="MobiDB-lite"/>
    </source>
</evidence>
<keyword evidence="3" id="KW-0813">Transport</keyword>
<comment type="caution">
    <text evidence="10">The sequence shown here is derived from an EMBL/GenBank/DDBJ whole genome shotgun (WGS) entry which is preliminary data.</text>
</comment>
<feature type="transmembrane region" description="Helical" evidence="9">
    <location>
        <begin position="354"/>
        <end position="370"/>
    </location>
</feature>
<feature type="transmembrane region" description="Helical" evidence="9">
    <location>
        <begin position="123"/>
        <end position="140"/>
    </location>
</feature>
<evidence type="ECO:0000256" key="3">
    <source>
        <dbReference type="ARBA" id="ARBA00022448"/>
    </source>
</evidence>
<feature type="transmembrane region" description="Helical" evidence="9">
    <location>
        <begin position="297"/>
        <end position="318"/>
    </location>
</feature>
<feature type="transmembrane region" description="Helical" evidence="9">
    <location>
        <begin position="324"/>
        <end position="347"/>
    </location>
</feature>
<keyword evidence="7 9" id="KW-0472">Membrane</keyword>
<evidence type="ECO:0000256" key="6">
    <source>
        <dbReference type="ARBA" id="ARBA00022989"/>
    </source>
</evidence>
<feature type="region of interest" description="Disordered" evidence="8">
    <location>
        <begin position="18"/>
        <end position="88"/>
    </location>
</feature>
<protein>
    <submittedName>
        <fullName evidence="10">AI-2E family transporter</fullName>
    </submittedName>
</protein>
<sequence length="437" mass="45717">MPDRLVRLTRWLSDARQRLAQAAAAGQQAAPPGGAPGALPPADVASATDGSNPPSDGLVPEPVAPVLRPVPPPPADSPELRPPDQHSVPRVVRDAADWSWRLIVIAAAVAGVGWLAWELRVVIFPLVAGLLLAAGLQPLVRRLCAAGWRRGPAAAVVFVAFLLVVVGSLTLVGNAVGGQFQDVVDQAEEGLQEVRNWLTGPPFRIDEAQLDGYIDRAVAVFQDDSSVTEQAATAATVAIEILVGLALALFALIFFLYDGERIWTWLVRLFPARARARAAAAGDVAWLTLGQYIRGTVLVALFDAVAITVLLFILQVPLALPLGVLVFFGAFVPLIGAFVTGTVAVLVALVTQGLLIAIVVLAGLIVVQQIESNIFQPFILGRMVRIHPLAVAVAVAIGTLAGSIIGAIIAVPIVALVNTVGSYLASTRERSGPAPPG</sequence>
<dbReference type="GO" id="GO:0055085">
    <property type="term" value="P:transmembrane transport"/>
    <property type="evidence" value="ECO:0007669"/>
    <property type="project" value="TreeGrafter"/>
</dbReference>
<evidence type="ECO:0000256" key="9">
    <source>
        <dbReference type="SAM" id="Phobius"/>
    </source>
</evidence>
<evidence type="ECO:0000256" key="1">
    <source>
        <dbReference type="ARBA" id="ARBA00004651"/>
    </source>
</evidence>
<proteinExistence type="inferred from homology"/>
<evidence type="ECO:0000256" key="5">
    <source>
        <dbReference type="ARBA" id="ARBA00022692"/>
    </source>
</evidence>
<keyword evidence="6 9" id="KW-1133">Transmembrane helix</keyword>
<dbReference type="PANTHER" id="PTHR21716:SF53">
    <property type="entry name" value="PERMEASE PERM-RELATED"/>
    <property type="match status" value="1"/>
</dbReference>
<dbReference type="EMBL" id="SMKL01000077">
    <property type="protein sequence ID" value="TDC47306.1"/>
    <property type="molecule type" value="Genomic_DNA"/>
</dbReference>
<reference evidence="10 11" key="1">
    <citation type="submission" date="2019-02" db="EMBL/GenBank/DDBJ databases">
        <title>Draft genome sequences of novel Actinobacteria.</title>
        <authorList>
            <person name="Sahin N."/>
            <person name="Ay H."/>
            <person name="Saygin H."/>
        </authorList>
    </citation>
    <scope>NUCLEOTIDE SEQUENCE [LARGE SCALE GENOMIC DNA]</scope>
    <source>
        <strain evidence="10 11">KC603</strain>
    </source>
</reference>
<keyword evidence="4" id="KW-1003">Cell membrane</keyword>
<comment type="subcellular location">
    <subcellularLocation>
        <location evidence="1">Cell membrane</location>
        <topology evidence="1">Multi-pass membrane protein</topology>
    </subcellularLocation>
</comment>
<dbReference type="RefSeq" id="WP_131987378.1">
    <property type="nucleotide sequence ID" value="NZ_SMKL01000077.1"/>
</dbReference>
<feature type="transmembrane region" description="Helical" evidence="9">
    <location>
        <begin position="152"/>
        <end position="172"/>
    </location>
</feature>
<evidence type="ECO:0000256" key="2">
    <source>
        <dbReference type="ARBA" id="ARBA00009773"/>
    </source>
</evidence>
<accession>A0A4R4RDU0</accession>
<comment type="similarity">
    <text evidence="2">Belongs to the autoinducer-2 exporter (AI-2E) (TC 2.A.86) family.</text>
</comment>
<dbReference type="InterPro" id="IPR002549">
    <property type="entry name" value="AI-2E-like"/>
</dbReference>
<feature type="transmembrane region" description="Helical" evidence="9">
    <location>
        <begin position="98"/>
        <end position="117"/>
    </location>
</feature>
<gene>
    <name evidence="10" type="ORF">E1212_24570</name>
</gene>
<evidence type="ECO:0000313" key="10">
    <source>
        <dbReference type="EMBL" id="TDC47306.1"/>
    </source>
</evidence>
<name>A0A4R4RDU0_9ACTN</name>
<evidence type="ECO:0000256" key="4">
    <source>
        <dbReference type="ARBA" id="ARBA00022475"/>
    </source>
</evidence>
<feature type="transmembrane region" description="Helical" evidence="9">
    <location>
        <begin position="231"/>
        <end position="257"/>
    </location>
</feature>
<dbReference type="GO" id="GO:0005886">
    <property type="term" value="C:plasma membrane"/>
    <property type="evidence" value="ECO:0007669"/>
    <property type="project" value="UniProtKB-SubCell"/>
</dbReference>
<dbReference type="AlphaFoldDB" id="A0A4R4RDU0"/>
<feature type="compositionally biased region" description="Low complexity" evidence="8">
    <location>
        <begin position="18"/>
        <end position="32"/>
    </location>
</feature>
<organism evidence="10 11">
    <name type="scientific">Jiangella ureilytica</name>
    <dbReference type="NCBI Taxonomy" id="2530374"/>
    <lineage>
        <taxon>Bacteria</taxon>
        <taxon>Bacillati</taxon>
        <taxon>Actinomycetota</taxon>
        <taxon>Actinomycetes</taxon>
        <taxon>Jiangellales</taxon>
        <taxon>Jiangellaceae</taxon>
        <taxon>Jiangella</taxon>
    </lineage>
</organism>
<keyword evidence="5 9" id="KW-0812">Transmembrane</keyword>
<feature type="transmembrane region" description="Helical" evidence="9">
    <location>
        <begin position="390"/>
        <end position="420"/>
    </location>
</feature>
<dbReference type="PANTHER" id="PTHR21716">
    <property type="entry name" value="TRANSMEMBRANE PROTEIN"/>
    <property type="match status" value="1"/>
</dbReference>
<dbReference type="Proteomes" id="UP000295621">
    <property type="component" value="Unassembled WGS sequence"/>
</dbReference>
<dbReference type="Pfam" id="PF01594">
    <property type="entry name" value="AI-2E_transport"/>
    <property type="match status" value="1"/>
</dbReference>
<keyword evidence="11" id="KW-1185">Reference proteome</keyword>